<dbReference type="AlphaFoldDB" id="A0A9D7E5I7"/>
<dbReference type="EMBL" id="JADJEV010000004">
    <property type="protein sequence ID" value="MBK6974166.1"/>
    <property type="molecule type" value="Genomic_DNA"/>
</dbReference>
<dbReference type="InterPro" id="IPR029044">
    <property type="entry name" value="Nucleotide-diphossugar_trans"/>
</dbReference>
<proteinExistence type="predicted"/>
<dbReference type="PANTHER" id="PTHR43685">
    <property type="entry name" value="GLYCOSYLTRANSFERASE"/>
    <property type="match status" value="1"/>
</dbReference>
<protein>
    <submittedName>
        <fullName evidence="2">Glycosyltransferase</fullName>
    </submittedName>
</protein>
<dbReference type="Gene3D" id="3.90.550.10">
    <property type="entry name" value="Spore Coat Polysaccharide Biosynthesis Protein SpsA, Chain A"/>
    <property type="match status" value="1"/>
</dbReference>
<comment type="caution">
    <text evidence="2">The sequence shown here is derived from an EMBL/GenBank/DDBJ whole genome shotgun (WGS) entry which is preliminary data.</text>
</comment>
<evidence type="ECO:0000259" key="1">
    <source>
        <dbReference type="Pfam" id="PF00535"/>
    </source>
</evidence>
<sequence>MKQARVAVITRTRDRPLLLERALDSVLGQGFTDWTHVVVNDGGDPQFVRSALAPRRDRYQERLALIDNPRSIGMEAASNIGVHASSSEFVVIHDDDDSWHPDFLARCVAFMDSDAKPTLGCDYGGVITHSVRIDEEMLEDGVRIVSSEPFNTWMSAVSLSRLAAGNTFPPISFLFRRDVFDKVGCFREDLPVLGDWDFHLRVCAQYEIGLIPEMLANYHHRASMQSGEYGNTVIANESKHHTYDALYRNDLLRRDLREGKAGLGHLVNTARSFDRLQAQIYPLERLLASLSKIPLFRWFARPLYRGGRSRE</sequence>
<accession>A0A9D7E5I7</accession>
<evidence type="ECO:0000313" key="2">
    <source>
        <dbReference type="EMBL" id="MBK6974166.1"/>
    </source>
</evidence>
<dbReference type="Pfam" id="PF00535">
    <property type="entry name" value="Glycos_transf_2"/>
    <property type="match status" value="1"/>
</dbReference>
<dbReference type="PANTHER" id="PTHR43685:SF2">
    <property type="entry name" value="GLYCOSYLTRANSFERASE 2-LIKE DOMAIN-CONTAINING PROTEIN"/>
    <property type="match status" value="1"/>
</dbReference>
<dbReference type="InterPro" id="IPR050834">
    <property type="entry name" value="Glycosyltransf_2"/>
</dbReference>
<organism evidence="2 3">
    <name type="scientific">Candidatus Methylophosphatis roskildensis</name>
    <dbReference type="NCBI Taxonomy" id="2899263"/>
    <lineage>
        <taxon>Bacteria</taxon>
        <taxon>Pseudomonadati</taxon>
        <taxon>Pseudomonadota</taxon>
        <taxon>Betaproteobacteria</taxon>
        <taxon>Nitrosomonadales</taxon>
        <taxon>Sterolibacteriaceae</taxon>
        <taxon>Candidatus Methylophosphatis</taxon>
    </lineage>
</organism>
<gene>
    <name evidence="2" type="ORF">IPH26_14895</name>
</gene>
<name>A0A9D7E5I7_9PROT</name>
<feature type="domain" description="Glycosyltransferase 2-like" evidence="1">
    <location>
        <begin position="8"/>
        <end position="182"/>
    </location>
</feature>
<dbReference type="SUPFAM" id="SSF53448">
    <property type="entry name" value="Nucleotide-diphospho-sugar transferases"/>
    <property type="match status" value="1"/>
</dbReference>
<reference evidence="2" key="1">
    <citation type="submission" date="2020-10" db="EMBL/GenBank/DDBJ databases">
        <title>Connecting structure to function with the recovery of over 1000 high-quality activated sludge metagenome-assembled genomes encoding full-length rRNA genes using long-read sequencing.</title>
        <authorList>
            <person name="Singleton C.M."/>
            <person name="Petriglieri F."/>
            <person name="Kristensen J.M."/>
            <person name="Kirkegaard R.H."/>
            <person name="Michaelsen T.Y."/>
            <person name="Andersen M.H."/>
            <person name="Karst S.M."/>
            <person name="Dueholm M.S."/>
            <person name="Nielsen P.H."/>
            <person name="Albertsen M."/>
        </authorList>
    </citation>
    <scope>NUCLEOTIDE SEQUENCE</scope>
    <source>
        <strain evidence="2">Bjer_18-Q3-R1-45_BAT3C.347</strain>
    </source>
</reference>
<dbReference type="InterPro" id="IPR001173">
    <property type="entry name" value="Glyco_trans_2-like"/>
</dbReference>
<dbReference type="Proteomes" id="UP000807785">
    <property type="component" value="Unassembled WGS sequence"/>
</dbReference>
<evidence type="ECO:0000313" key="3">
    <source>
        <dbReference type="Proteomes" id="UP000807785"/>
    </source>
</evidence>